<sequence>MKTASIFDICQIVLSLVNTFPPTPKSSQKKEPSTGSAITGQIYTQNLPIRLITLNPLNRNVIVAAQLPSGLMLLFPFLSFLHERLTFVDHLSNIVKTTARPLKPAAEQLPPPEEMHWNFCWMWRD</sequence>
<dbReference type="EMBL" id="JACGXG010000009">
    <property type="protein sequence ID" value="MBA8853314.1"/>
    <property type="molecule type" value="Genomic_DNA"/>
</dbReference>
<keyword evidence="2" id="KW-1185">Reference proteome</keyword>
<protein>
    <submittedName>
        <fullName evidence="1">Uncharacterized protein</fullName>
    </submittedName>
</protein>
<gene>
    <name evidence="1" type="ORF">FHW20_004294</name>
</gene>
<name>A0ABR6AV17_9HYPH</name>
<comment type="caution">
    <text evidence="1">The sequence shown here is derived from an EMBL/GenBank/DDBJ whole genome shotgun (WGS) entry which is preliminary data.</text>
</comment>
<dbReference type="Proteomes" id="UP000578622">
    <property type="component" value="Unassembled WGS sequence"/>
</dbReference>
<organism evidence="1 2">
    <name type="scientific">Brucella intermedia</name>
    <dbReference type="NCBI Taxonomy" id="94625"/>
    <lineage>
        <taxon>Bacteria</taxon>
        <taxon>Pseudomonadati</taxon>
        <taxon>Pseudomonadota</taxon>
        <taxon>Alphaproteobacteria</taxon>
        <taxon>Hyphomicrobiales</taxon>
        <taxon>Brucellaceae</taxon>
        <taxon>Brucella/Ochrobactrum group</taxon>
        <taxon>Brucella</taxon>
    </lineage>
</organism>
<dbReference type="RefSeq" id="WP_192799629.1">
    <property type="nucleotide sequence ID" value="NZ_WBWI01000013.1"/>
</dbReference>
<accession>A0ABR6AV17</accession>
<reference evidence="1 2" key="1">
    <citation type="submission" date="2020-07" db="EMBL/GenBank/DDBJ databases">
        <title>Genomic Encyclopedia of Type Strains, Phase IV (KMG-V): Genome sequencing to study the core and pangenomes of soil and plant-associated prokaryotes.</title>
        <authorList>
            <person name="Whitman W."/>
        </authorList>
    </citation>
    <scope>NUCLEOTIDE SEQUENCE [LARGE SCALE GENOMIC DNA]</scope>
    <source>
        <strain evidence="1 2">RH4WT92</strain>
    </source>
</reference>
<proteinExistence type="predicted"/>
<evidence type="ECO:0000313" key="2">
    <source>
        <dbReference type="Proteomes" id="UP000578622"/>
    </source>
</evidence>
<evidence type="ECO:0000313" key="1">
    <source>
        <dbReference type="EMBL" id="MBA8853314.1"/>
    </source>
</evidence>